<gene>
    <name evidence="10" type="primary">FAM162A</name>
</gene>
<dbReference type="GO" id="GO:0090200">
    <property type="term" value="P:positive regulation of release of cytochrome c from mitochondria"/>
    <property type="evidence" value="ECO:0000318"/>
    <property type="project" value="GO_Central"/>
</dbReference>
<feature type="transmembrane region" description="Helical" evidence="9">
    <location>
        <begin position="100"/>
        <end position="117"/>
    </location>
</feature>
<dbReference type="GO" id="GO:0071456">
    <property type="term" value="P:cellular response to hypoxia"/>
    <property type="evidence" value="ECO:0000318"/>
    <property type="project" value="GO_Central"/>
</dbReference>
<dbReference type="GO" id="GO:0005829">
    <property type="term" value="C:cytosol"/>
    <property type="evidence" value="ECO:0007669"/>
    <property type="project" value="Ensembl"/>
</dbReference>
<keyword evidence="5 9" id="KW-0472">Membrane</keyword>
<evidence type="ECO:0000256" key="7">
    <source>
        <dbReference type="ARBA" id="ARBA00045918"/>
    </source>
</evidence>
<evidence type="ECO:0000256" key="6">
    <source>
        <dbReference type="ARBA" id="ARBA00039929"/>
    </source>
</evidence>
<sequence length="153" mass="17577">FFDTSPPLLFPGNHLRLCERQVFPSFSLARKGGLKMTRGFCSKPQESKASSQRAVPLHKPTPWEKKIMVWSGRFKKEDEIPETISFEMLDAAKNRFRVRVSYLMIALTILGCVIMVIQGKQAVKRHETLTSLNLERKALLRKQEEEAIKSKTD</sequence>
<comment type="function">
    <text evidence="7">Proposed to be involved in regulation of apoptosis; the exact mechanism may differ between cell types/tissues. May be involved in hypoxia-induced cell death of transformed cells implicating cytochrome C release and caspase activation (such as CASP9) and inducing mitochondrial permeability transition. May be involved in hypoxia-induced cell death of neuronal cells probably by promoting release of AIFM1 from mitochondria to cytoplasm and its translocation to the nucleus; however, the involvement of caspases has been reported conflictingly.</text>
</comment>
<name>A0A5F8H877_MONDO</name>
<dbReference type="Ensembl" id="ENSMODT00000066819.1">
    <property type="protein sequence ID" value="ENSMODP00000055769.1"/>
    <property type="gene ID" value="ENSMODG00000018300.2"/>
</dbReference>
<keyword evidence="3 9" id="KW-0812">Transmembrane</keyword>
<evidence type="ECO:0000256" key="9">
    <source>
        <dbReference type="SAM" id="Phobius"/>
    </source>
</evidence>
<dbReference type="GO" id="GO:0043065">
    <property type="term" value="P:positive regulation of apoptotic process"/>
    <property type="evidence" value="ECO:0007669"/>
    <property type="project" value="Ensembl"/>
</dbReference>
<comment type="similarity">
    <text evidence="2">Belongs to the UPF0389 family.</text>
</comment>
<reference evidence="10" key="2">
    <citation type="submission" date="2025-08" db="UniProtKB">
        <authorList>
            <consortium name="Ensembl"/>
        </authorList>
    </citation>
    <scope>IDENTIFICATION</scope>
</reference>
<dbReference type="Proteomes" id="UP000002280">
    <property type="component" value="Chromosome 4"/>
</dbReference>
<organism evidence="10 11">
    <name type="scientific">Monodelphis domestica</name>
    <name type="common">Gray short-tailed opossum</name>
    <dbReference type="NCBI Taxonomy" id="13616"/>
    <lineage>
        <taxon>Eukaryota</taxon>
        <taxon>Metazoa</taxon>
        <taxon>Chordata</taxon>
        <taxon>Craniata</taxon>
        <taxon>Vertebrata</taxon>
        <taxon>Euteleostomi</taxon>
        <taxon>Mammalia</taxon>
        <taxon>Metatheria</taxon>
        <taxon>Didelphimorphia</taxon>
        <taxon>Didelphidae</taxon>
        <taxon>Monodelphis</taxon>
    </lineage>
</organism>
<dbReference type="STRING" id="13616.ENSMODP00000055769"/>
<dbReference type="Pfam" id="PF06388">
    <property type="entry name" value="DUF1075"/>
    <property type="match status" value="1"/>
</dbReference>
<evidence type="ECO:0000256" key="8">
    <source>
        <dbReference type="ARBA" id="ARBA00046764"/>
    </source>
</evidence>
<evidence type="ECO:0000313" key="11">
    <source>
        <dbReference type="Proteomes" id="UP000002280"/>
    </source>
</evidence>
<evidence type="ECO:0000313" key="10">
    <source>
        <dbReference type="Ensembl" id="ENSMODP00000055769.1"/>
    </source>
</evidence>
<comment type="subcellular location">
    <subcellularLocation>
        <location evidence="1">Membrane</location>
        <topology evidence="1">Single-pass membrane protein</topology>
    </subcellularLocation>
</comment>
<accession>A0A5F8H877</accession>
<dbReference type="PANTHER" id="PTHR13674:SF2">
    <property type="entry name" value="PROTEIN FAM162A"/>
    <property type="match status" value="1"/>
</dbReference>
<dbReference type="GeneTree" id="ENSGT00640000091497"/>
<dbReference type="PANTHER" id="PTHR13674">
    <property type="entry name" value="GROWTH AND TRANSFORMATION-DEPENDENT PROTEIN"/>
    <property type="match status" value="1"/>
</dbReference>
<evidence type="ECO:0000256" key="1">
    <source>
        <dbReference type="ARBA" id="ARBA00004167"/>
    </source>
</evidence>
<protein>
    <recommendedName>
        <fullName evidence="6">Protein FAM162A</fullName>
    </recommendedName>
</protein>
<keyword evidence="11" id="KW-1185">Reference proteome</keyword>
<proteinExistence type="inferred from homology"/>
<dbReference type="AlphaFoldDB" id="A0A5F8H877"/>
<dbReference type="GO" id="GO:0005739">
    <property type="term" value="C:mitochondrion"/>
    <property type="evidence" value="ECO:0000318"/>
    <property type="project" value="GO_Central"/>
</dbReference>
<dbReference type="GO" id="GO:0051402">
    <property type="term" value="P:neuron apoptotic process"/>
    <property type="evidence" value="ECO:0000318"/>
    <property type="project" value="GO_Central"/>
</dbReference>
<dbReference type="InParanoid" id="A0A5F8H877"/>
<reference evidence="10" key="3">
    <citation type="submission" date="2025-09" db="UniProtKB">
        <authorList>
            <consortium name="Ensembl"/>
        </authorList>
    </citation>
    <scope>IDENTIFICATION</scope>
</reference>
<evidence type="ECO:0000256" key="2">
    <source>
        <dbReference type="ARBA" id="ARBA00007363"/>
    </source>
</evidence>
<keyword evidence="4 9" id="KW-1133">Transmembrane helix</keyword>
<evidence type="ECO:0000256" key="3">
    <source>
        <dbReference type="ARBA" id="ARBA00022692"/>
    </source>
</evidence>
<dbReference type="GO" id="GO:0016020">
    <property type="term" value="C:membrane"/>
    <property type="evidence" value="ECO:0007669"/>
    <property type="project" value="UniProtKB-SubCell"/>
</dbReference>
<dbReference type="OMA" id="GMCNKLP"/>
<evidence type="ECO:0000256" key="4">
    <source>
        <dbReference type="ARBA" id="ARBA00022989"/>
    </source>
</evidence>
<comment type="subunit">
    <text evidence="8">Interacts with HSP90AB1; HSP90AB1 is essential for FAM162A mitochondrial localization and pro-apoptotic activity. Interacts with VDAC2; the interaction is probably involved in inducing mitochondrial permeability transition.</text>
</comment>
<dbReference type="InterPro" id="IPR009432">
    <property type="entry name" value="DUF1075"/>
</dbReference>
<evidence type="ECO:0000256" key="5">
    <source>
        <dbReference type="ARBA" id="ARBA00023136"/>
    </source>
</evidence>
<dbReference type="FunCoup" id="A0A5F8H877">
    <property type="interactions" value="1283"/>
</dbReference>
<dbReference type="Bgee" id="ENSMODG00000018300">
    <property type="expression patterns" value="Expressed in placenta and 21 other cell types or tissues"/>
</dbReference>
<reference evidence="10 11" key="1">
    <citation type="journal article" date="2007" name="Nature">
        <title>Genome of the marsupial Monodelphis domestica reveals innovation in non-coding sequences.</title>
        <authorList>
            <person name="Mikkelsen T.S."/>
            <person name="Wakefield M.J."/>
            <person name="Aken B."/>
            <person name="Amemiya C.T."/>
            <person name="Chang J.L."/>
            <person name="Duke S."/>
            <person name="Garber M."/>
            <person name="Gentles A.J."/>
            <person name="Goodstadt L."/>
            <person name="Heger A."/>
            <person name="Jurka J."/>
            <person name="Kamal M."/>
            <person name="Mauceli E."/>
            <person name="Searle S.M."/>
            <person name="Sharpe T."/>
            <person name="Baker M.L."/>
            <person name="Batzer M.A."/>
            <person name="Benos P.V."/>
            <person name="Belov K."/>
            <person name="Clamp M."/>
            <person name="Cook A."/>
            <person name="Cuff J."/>
            <person name="Das R."/>
            <person name="Davidow L."/>
            <person name="Deakin J.E."/>
            <person name="Fazzari M.J."/>
            <person name="Glass J.L."/>
            <person name="Grabherr M."/>
            <person name="Greally J.M."/>
            <person name="Gu W."/>
            <person name="Hore T.A."/>
            <person name="Huttley G.A."/>
            <person name="Kleber M."/>
            <person name="Jirtle R.L."/>
            <person name="Koina E."/>
            <person name="Lee J.T."/>
            <person name="Mahony S."/>
            <person name="Marra M.A."/>
            <person name="Miller R.D."/>
            <person name="Nicholls R.D."/>
            <person name="Oda M."/>
            <person name="Papenfuss A.T."/>
            <person name="Parra Z.E."/>
            <person name="Pollock D.D."/>
            <person name="Ray D.A."/>
            <person name="Schein J.E."/>
            <person name="Speed T.P."/>
            <person name="Thompson K."/>
            <person name="VandeBerg J.L."/>
            <person name="Wade C.M."/>
            <person name="Walker J.A."/>
            <person name="Waters P.D."/>
            <person name="Webber C."/>
            <person name="Weidman J.R."/>
            <person name="Xie X."/>
            <person name="Zody M.C."/>
            <person name="Baldwin J."/>
            <person name="Abdouelleil A."/>
            <person name="Abdulkadir J."/>
            <person name="Abebe A."/>
            <person name="Abera B."/>
            <person name="Abreu J."/>
            <person name="Acer S.C."/>
            <person name="Aftuck L."/>
            <person name="Alexander A."/>
            <person name="An P."/>
            <person name="Anderson E."/>
            <person name="Anderson S."/>
            <person name="Arachi H."/>
            <person name="Azer M."/>
            <person name="Bachantsang P."/>
            <person name="Barry A."/>
            <person name="Bayul T."/>
            <person name="Berlin A."/>
            <person name="Bessette D."/>
            <person name="Bloom T."/>
            <person name="Bloom T."/>
            <person name="Boguslavskiy L."/>
            <person name="Bonnet C."/>
            <person name="Boukhgalter B."/>
            <person name="Bourzgui I."/>
            <person name="Brown A."/>
            <person name="Cahill P."/>
            <person name="Channer S."/>
            <person name="Cheshatsang Y."/>
            <person name="Chuda L."/>
            <person name="Citroen M."/>
            <person name="Collymore A."/>
            <person name="Cooke P."/>
            <person name="Costello M."/>
            <person name="D'Aco K."/>
            <person name="Daza R."/>
            <person name="De Haan G."/>
            <person name="DeGray S."/>
            <person name="DeMaso C."/>
            <person name="Dhargay N."/>
            <person name="Dooley K."/>
            <person name="Dooley E."/>
            <person name="Doricent M."/>
            <person name="Dorje P."/>
            <person name="Dorjee K."/>
            <person name="Dupes A."/>
            <person name="Elong R."/>
            <person name="Falk J."/>
            <person name="Farina A."/>
            <person name="Faro S."/>
            <person name="Ferguson D."/>
            <person name="Fisher S."/>
            <person name="Foley C.D."/>
            <person name="Franke A."/>
            <person name="Friedrich D."/>
            <person name="Gadbois L."/>
            <person name="Gearin G."/>
            <person name="Gearin C.R."/>
            <person name="Giannoukos G."/>
            <person name="Goode T."/>
            <person name="Graham J."/>
            <person name="Grandbois E."/>
            <person name="Grewal S."/>
            <person name="Gyaltsen K."/>
            <person name="Hafez N."/>
            <person name="Hagos B."/>
            <person name="Hall J."/>
            <person name="Henson C."/>
            <person name="Hollinger A."/>
            <person name="Honan T."/>
            <person name="Huard M.D."/>
            <person name="Hughes L."/>
            <person name="Hurhula B."/>
            <person name="Husby M.E."/>
            <person name="Kamat A."/>
            <person name="Kanga B."/>
            <person name="Kashin S."/>
            <person name="Khazanovich D."/>
            <person name="Kisner P."/>
            <person name="Lance K."/>
            <person name="Lara M."/>
            <person name="Lee W."/>
            <person name="Lennon N."/>
            <person name="Letendre F."/>
            <person name="LeVine R."/>
            <person name="Lipovsky A."/>
            <person name="Liu X."/>
            <person name="Liu J."/>
            <person name="Liu S."/>
            <person name="Lokyitsang T."/>
            <person name="Lokyitsang Y."/>
            <person name="Lubonja R."/>
            <person name="Lui A."/>
            <person name="MacDonald P."/>
            <person name="Magnisalis V."/>
            <person name="Maru K."/>
            <person name="Matthews C."/>
            <person name="McCusker W."/>
            <person name="McDonough S."/>
            <person name="Mehta T."/>
            <person name="Meldrim J."/>
            <person name="Meneus L."/>
            <person name="Mihai O."/>
            <person name="Mihalev A."/>
            <person name="Mihova T."/>
            <person name="Mittelman R."/>
            <person name="Mlenga V."/>
            <person name="Montmayeur A."/>
            <person name="Mulrain L."/>
            <person name="Navidi A."/>
            <person name="Naylor J."/>
            <person name="Negash T."/>
            <person name="Nguyen T."/>
            <person name="Nguyen N."/>
            <person name="Nicol R."/>
            <person name="Norbu C."/>
            <person name="Norbu N."/>
            <person name="Novod N."/>
            <person name="O'Neill B."/>
            <person name="Osman S."/>
            <person name="Markiewicz E."/>
            <person name="Oyono O.L."/>
            <person name="Patti C."/>
            <person name="Phunkhang P."/>
            <person name="Pierre F."/>
            <person name="Priest M."/>
            <person name="Raghuraman S."/>
            <person name="Rege F."/>
            <person name="Reyes R."/>
            <person name="Rise C."/>
            <person name="Rogov P."/>
            <person name="Ross K."/>
            <person name="Ryan E."/>
            <person name="Settipalli S."/>
            <person name="Shea T."/>
            <person name="Sherpa N."/>
            <person name="Shi L."/>
            <person name="Shih D."/>
            <person name="Sparrow T."/>
            <person name="Spaulding J."/>
            <person name="Stalker J."/>
            <person name="Stange-Thomann N."/>
            <person name="Stavropoulos S."/>
            <person name="Stone C."/>
            <person name="Strader C."/>
            <person name="Tesfaye S."/>
            <person name="Thomson T."/>
            <person name="Thoulutsang Y."/>
            <person name="Thoulutsang D."/>
            <person name="Topham K."/>
            <person name="Topping I."/>
            <person name="Tsamla T."/>
            <person name="Vassiliev H."/>
            <person name="Vo A."/>
            <person name="Wangchuk T."/>
            <person name="Wangdi T."/>
            <person name="Weiand M."/>
            <person name="Wilkinson J."/>
            <person name="Wilson A."/>
            <person name="Yadav S."/>
            <person name="Young G."/>
            <person name="Yu Q."/>
            <person name="Zembek L."/>
            <person name="Zhong D."/>
            <person name="Zimmer A."/>
            <person name="Zwirko Z."/>
            <person name="Jaffe D.B."/>
            <person name="Alvarez P."/>
            <person name="Brockman W."/>
            <person name="Butler J."/>
            <person name="Chin C."/>
            <person name="Gnerre S."/>
            <person name="MacCallum I."/>
            <person name="Graves J.A."/>
            <person name="Ponting C.P."/>
            <person name="Breen M."/>
            <person name="Samollow P.B."/>
            <person name="Lander E.S."/>
            <person name="Lindblad-Toh K."/>
        </authorList>
    </citation>
    <scope>NUCLEOTIDE SEQUENCE [LARGE SCALE GENOMIC DNA]</scope>
</reference>